<dbReference type="EMBL" id="JABTEG010000003">
    <property type="protein sequence ID" value="KAG4305524.1"/>
    <property type="molecule type" value="Genomic_DNA"/>
</dbReference>
<dbReference type="Proteomes" id="UP000768646">
    <property type="component" value="Unassembled WGS sequence"/>
</dbReference>
<keyword evidence="2" id="KW-1185">Reference proteome</keyword>
<protein>
    <submittedName>
        <fullName evidence="1">Uncharacterized protein</fullName>
    </submittedName>
</protein>
<gene>
    <name evidence="1" type="ORF">PORY_001080</name>
</gene>
<proteinExistence type="predicted"/>
<name>A0ACB7CIG7_9ASCO</name>
<evidence type="ECO:0000313" key="1">
    <source>
        <dbReference type="EMBL" id="KAG4305524.1"/>
    </source>
</evidence>
<sequence>MDLSNTNLIPQIIRILETTKNKEEDLKKFNKEVSNLHQQISNIRKMLQSLPGKELSILDQEKIIQHLEKHVSMQKELLAEINTMEQNDS</sequence>
<reference evidence="1 2" key="1">
    <citation type="journal article" date="2021" name="Commun. Biol.">
        <title>Genomic insights into the host specific adaptation of the Pneumocystis genus.</title>
        <authorList>
            <person name="Cisse O.H."/>
            <person name="Ma L."/>
            <person name="Dekker J.P."/>
            <person name="Khil P.P."/>
            <person name="Youn J.-H."/>
            <person name="Brenchley J.M."/>
            <person name="Blair R."/>
            <person name="Pahar B."/>
            <person name="Chabe M."/>
            <person name="Van Rompay K.K.A."/>
            <person name="Keesler R."/>
            <person name="Sukura A."/>
            <person name="Hirsch V."/>
            <person name="Kutty G."/>
            <person name="Liu Y."/>
            <person name="Peng L."/>
            <person name="Chen J."/>
            <person name="Song J."/>
            <person name="Weissenbacher-Lang C."/>
            <person name="Xu J."/>
            <person name="Upham N.S."/>
            <person name="Stajich J.E."/>
            <person name="Cuomo C.A."/>
            <person name="Cushion M.T."/>
            <person name="Kovacs J.A."/>
        </authorList>
    </citation>
    <scope>NUCLEOTIDE SEQUENCE [LARGE SCALE GENOMIC DNA]</scope>
    <source>
        <strain evidence="1 2">RABM</strain>
    </source>
</reference>
<comment type="caution">
    <text evidence="1">The sequence shown here is derived from an EMBL/GenBank/DDBJ whole genome shotgun (WGS) entry which is preliminary data.</text>
</comment>
<organism evidence="1 2">
    <name type="scientific">Pneumocystis oryctolagi</name>
    <dbReference type="NCBI Taxonomy" id="42067"/>
    <lineage>
        <taxon>Eukaryota</taxon>
        <taxon>Fungi</taxon>
        <taxon>Dikarya</taxon>
        <taxon>Ascomycota</taxon>
        <taxon>Taphrinomycotina</taxon>
        <taxon>Pneumocystomycetes</taxon>
        <taxon>Pneumocystaceae</taxon>
        <taxon>Pneumocystis</taxon>
    </lineage>
</organism>
<accession>A0ACB7CIG7</accession>
<evidence type="ECO:0000313" key="2">
    <source>
        <dbReference type="Proteomes" id="UP000768646"/>
    </source>
</evidence>